<keyword evidence="4" id="KW-1185">Reference proteome</keyword>
<dbReference type="InterPro" id="IPR000182">
    <property type="entry name" value="GNAT_dom"/>
</dbReference>
<keyword evidence="3" id="KW-0808">Transferase</keyword>
<dbReference type="Proteomes" id="UP001189303">
    <property type="component" value="Unassembled WGS sequence"/>
</dbReference>
<dbReference type="Proteomes" id="UP001199322">
    <property type="component" value="Unassembled WGS sequence"/>
</dbReference>
<dbReference type="GO" id="GO:0008999">
    <property type="term" value="F:protein-N-terminal-alanine acetyltransferase activity"/>
    <property type="evidence" value="ECO:0007669"/>
    <property type="project" value="TreeGrafter"/>
</dbReference>
<dbReference type="AlphaFoldDB" id="A0A2P4RI99"/>
<dbReference type="PROSITE" id="PS51186">
    <property type="entry name" value="GNAT"/>
    <property type="match status" value="1"/>
</dbReference>
<organism evidence="3 5">
    <name type="scientific">Ralstonia pickettii</name>
    <name type="common">Burkholderia pickettii</name>
    <dbReference type="NCBI Taxonomy" id="329"/>
    <lineage>
        <taxon>Bacteria</taxon>
        <taxon>Pseudomonadati</taxon>
        <taxon>Pseudomonadota</taxon>
        <taxon>Betaproteobacteria</taxon>
        <taxon>Burkholderiales</taxon>
        <taxon>Burkholderiaceae</taxon>
        <taxon>Ralstonia</taxon>
    </lineage>
</organism>
<reference evidence="2 4" key="2">
    <citation type="submission" date="2023-07" db="EMBL/GenBank/DDBJ databases">
        <authorList>
            <person name="Peeters C."/>
        </authorList>
    </citation>
    <scope>NUCLEOTIDE SEQUENCE [LARGE SCALE GENOMIC DNA]</scope>
    <source>
        <strain evidence="2 4">R-38712</strain>
    </source>
</reference>
<proteinExistence type="predicted"/>
<dbReference type="EMBL" id="CATWFT010000004">
    <property type="protein sequence ID" value="CAJ0723326.1"/>
    <property type="molecule type" value="Genomic_DNA"/>
</dbReference>
<feature type="domain" description="N-acetyltransferase" evidence="1">
    <location>
        <begin position="7"/>
        <end position="158"/>
    </location>
</feature>
<dbReference type="SUPFAM" id="SSF55729">
    <property type="entry name" value="Acyl-CoA N-acyltransferases (Nat)"/>
    <property type="match status" value="1"/>
</dbReference>
<dbReference type="InterPro" id="IPR016181">
    <property type="entry name" value="Acyl_CoA_acyltransferase"/>
</dbReference>
<dbReference type="GO" id="GO:0005737">
    <property type="term" value="C:cytoplasm"/>
    <property type="evidence" value="ECO:0007669"/>
    <property type="project" value="TreeGrafter"/>
</dbReference>
<comment type="caution">
    <text evidence="3">The sequence shown here is derived from an EMBL/GenBank/DDBJ whole genome shotgun (WGS) entry which is preliminary data.</text>
</comment>
<keyword evidence="3" id="KW-0012">Acyltransferase</keyword>
<evidence type="ECO:0000313" key="2">
    <source>
        <dbReference type="EMBL" id="CAJ0723326.1"/>
    </source>
</evidence>
<accession>A0A2P4RI99</accession>
<dbReference type="GO" id="GO:1990189">
    <property type="term" value="F:protein N-terminal-serine acetyltransferase activity"/>
    <property type="evidence" value="ECO:0007669"/>
    <property type="project" value="TreeGrafter"/>
</dbReference>
<dbReference type="EMBL" id="QGBI01000043">
    <property type="protein sequence ID" value="MBX3893481.1"/>
    <property type="molecule type" value="Genomic_DNA"/>
</dbReference>
<dbReference type="InterPro" id="IPR051908">
    <property type="entry name" value="Ribosomal_N-acetyltransferase"/>
</dbReference>
<dbReference type="Pfam" id="PF13302">
    <property type="entry name" value="Acetyltransf_3"/>
    <property type="match status" value="1"/>
</dbReference>
<dbReference type="InterPro" id="IPR020036">
    <property type="entry name" value="PseH"/>
</dbReference>
<protein>
    <submittedName>
        <fullName evidence="3">UDP-4-amino-4, 6-dideoxy-N-acetyl-beta-L-altrosamine N-acetyltransferase</fullName>
        <ecNumber evidence="3">2.3.1.202</ecNumber>
    </submittedName>
</protein>
<evidence type="ECO:0000313" key="3">
    <source>
        <dbReference type="EMBL" id="MBX3893481.1"/>
    </source>
</evidence>
<dbReference type="Gene3D" id="3.40.630.30">
    <property type="match status" value="1"/>
</dbReference>
<evidence type="ECO:0000313" key="5">
    <source>
        <dbReference type="Proteomes" id="UP001199322"/>
    </source>
</evidence>
<dbReference type="EC" id="2.3.1.202" evidence="3"/>
<evidence type="ECO:0000259" key="1">
    <source>
        <dbReference type="PROSITE" id="PS51186"/>
    </source>
</evidence>
<evidence type="ECO:0000313" key="4">
    <source>
        <dbReference type="Proteomes" id="UP001189303"/>
    </source>
</evidence>
<gene>
    <name evidence="3" type="primary">pseH</name>
    <name evidence="3" type="ORF">DEE74_26790</name>
    <name evidence="2" type="ORF">R38712_01874</name>
</gene>
<dbReference type="RefSeq" id="WP_012761347.1">
    <property type="nucleotide sequence ID" value="NZ_CATWFT010000004.1"/>
</dbReference>
<dbReference type="NCBIfam" id="TIGR03585">
    <property type="entry name" value="PseH"/>
    <property type="match status" value="1"/>
</dbReference>
<dbReference type="PANTHER" id="PTHR43441:SF11">
    <property type="entry name" value="RIBOSOMAL-PROTEIN-SERINE ACETYLTRANSFERASE"/>
    <property type="match status" value="1"/>
</dbReference>
<name>A0A2P4RI99_RALPI</name>
<reference evidence="3" key="1">
    <citation type="submission" date="2018-06" db="EMBL/GenBank/DDBJ databases">
        <authorList>
            <person name="O'Rourke A."/>
        </authorList>
    </citation>
    <scope>NUCLEOTIDE SEQUENCE</scope>
    <source>
        <strain evidence="3">132550021-3</strain>
    </source>
</reference>
<sequence>MHRFEDCELRPVEPSDKSSLLAWRNSEPVRRNMYTDHLITPEEHDRWFASAQGHPNASFMVFALRGTPVGFSAFTGINREHQRCTWGFYLGVEGLPKGTGSALGYLSLAYAFDTLRMYKLSSEAFAFNRGSIGLHRKLGFKEEGHLVEHYIKHGKREDIICFAKFHKQWESDRLALRALCFSPEGTLT</sequence>
<dbReference type="PANTHER" id="PTHR43441">
    <property type="entry name" value="RIBOSOMAL-PROTEIN-SERINE ACETYLTRANSFERASE"/>
    <property type="match status" value="1"/>
</dbReference>